<name>N2BGF4_9FIRM</name>
<dbReference type="PATRIC" id="fig|1235802.3.peg.347"/>
<dbReference type="Proteomes" id="UP000012589">
    <property type="component" value="Unassembled WGS sequence"/>
</dbReference>
<sequence length="71" mass="8539">MKHLILTFDDDEIFYDMKEINKIVSDYAQNFYDAPDLRRNDIKPLEMLTIIYFDNGNTATFRTANLEMYFD</sequence>
<organism evidence="1 2">
    <name type="scientific">Eubacterium plexicaudatum ASF492</name>
    <dbReference type="NCBI Taxonomy" id="1235802"/>
    <lineage>
        <taxon>Bacteria</taxon>
        <taxon>Bacillati</taxon>
        <taxon>Bacillota</taxon>
        <taxon>Clostridia</taxon>
        <taxon>Eubacteriales</taxon>
        <taxon>Eubacteriaceae</taxon>
        <taxon>Eubacterium</taxon>
    </lineage>
</organism>
<keyword evidence="2" id="KW-1185">Reference proteome</keyword>
<gene>
    <name evidence="1" type="ORF">C823_00329</name>
</gene>
<dbReference type="EMBL" id="AQFT01000010">
    <property type="protein sequence ID" value="EMZ37603.1"/>
    <property type="molecule type" value="Genomic_DNA"/>
</dbReference>
<evidence type="ECO:0000313" key="1">
    <source>
        <dbReference type="EMBL" id="EMZ37603.1"/>
    </source>
</evidence>
<dbReference type="HOGENOM" id="CLU_2734008_0_0_9"/>
<reference evidence="1 2" key="1">
    <citation type="journal article" date="2014" name="Genome Announc.">
        <title>Draft genome sequences of the altered schaedler flora, a defined bacterial community from gnotobiotic mice.</title>
        <authorList>
            <person name="Wannemuehler M.J."/>
            <person name="Overstreet A.M."/>
            <person name="Ward D.V."/>
            <person name="Phillips G.J."/>
        </authorList>
    </citation>
    <scope>NUCLEOTIDE SEQUENCE [LARGE SCALE GENOMIC DNA]</scope>
    <source>
        <strain evidence="1 2">ASF492</strain>
    </source>
</reference>
<comment type="caution">
    <text evidence="1">The sequence shown here is derived from an EMBL/GenBank/DDBJ whole genome shotgun (WGS) entry which is preliminary data.</text>
</comment>
<evidence type="ECO:0000313" key="2">
    <source>
        <dbReference type="Proteomes" id="UP000012589"/>
    </source>
</evidence>
<accession>N2BGF4</accession>
<protein>
    <submittedName>
        <fullName evidence="1">Uncharacterized protein</fullName>
    </submittedName>
</protein>
<proteinExistence type="predicted"/>
<dbReference type="AlphaFoldDB" id="N2BGF4"/>
<dbReference type="STRING" id="1235802.C823_00329"/>